<evidence type="ECO:0000256" key="1">
    <source>
        <dbReference type="SAM" id="MobiDB-lite"/>
    </source>
</evidence>
<keyword evidence="3" id="KW-1185">Reference proteome</keyword>
<organism evidence="2 3">
    <name type="scientific">Novosphingobium indicum</name>
    <dbReference type="NCBI Taxonomy" id="462949"/>
    <lineage>
        <taxon>Bacteria</taxon>
        <taxon>Pseudomonadati</taxon>
        <taxon>Pseudomonadota</taxon>
        <taxon>Alphaproteobacteria</taxon>
        <taxon>Sphingomonadales</taxon>
        <taxon>Sphingomonadaceae</taxon>
        <taxon>Novosphingobium</taxon>
    </lineage>
</organism>
<evidence type="ECO:0000313" key="2">
    <source>
        <dbReference type="EMBL" id="GGN62655.1"/>
    </source>
</evidence>
<comment type="caution">
    <text evidence="2">The sequence shown here is derived from an EMBL/GenBank/DDBJ whole genome shotgun (WGS) entry which is preliminary data.</text>
</comment>
<proteinExistence type="predicted"/>
<gene>
    <name evidence="2" type="ORF">GCM10011349_46500</name>
</gene>
<accession>A0ABQ2K0C2</accession>
<protein>
    <submittedName>
        <fullName evidence="2">Uncharacterized protein</fullName>
    </submittedName>
</protein>
<feature type="compositionally biased region" description="Polar residues" evidence="1">
    <location>
        <begin position="80"/>
        <end position="92"/>
    </location>
</feature>
<dbReference type="Proteomes" id="UP000605099">
    <property type="component" value="Unassembled WGS sequence"/>
</dbReference>
<name>A0ABQ2K0C2_9SPHN</name>
<sequence length="92" mass="10350">MVIERDHHAQQEAERPDACFYAHYGLPIDAEGLGKLRLGLASLASCTRDIIDQDVLHKSIRYCSQKPRSSIPGGHRQEIAEQSSHFVHTNLK</sequence>
<feature type="region of interest" description="Disordered" evidence="1">
    <location>
        <begin position="67"/>
        <end position="92"/>
    </location>
</feature>
<dbReference type="EMBL" id="BMLK01000050">
    <property type="protein sequence ID" value="GGN62655.1"/>
    <property type="molecule type" value="Genomic_DNA"/>
</dbReference>
<evidence type="ECO:0000313" key="3">
    <source>
        <dbReference type="Proteomes" id="UP000605099"/>
    </source>
</evidence>
<reference evidence="3" key="1">
    <citation type="journal article" date="2019" name="Int. J. Syst. Evol. Microbiol.">
        <title>The Global Catalogue of Microorganisms (GCM) 10K type strain sequencing project: providing services to taxonomists for standard genome sequencing and annotation.</title>
        <authorList>
            <consortium name="The Broad Institute Genomics Platform"/>
            <consortium name="The Broad Institute Genome Sequencing Center for Infectious Disease"/>
            <person name="Wu L."/>
            <person name="Ma J."/>
        </authorList>
    </citation>
    <scope>NUCLEOTIDE SEQUENCE [LARGE SCALE GENOMIC DNA]</scope>
    <source>
        <strain evidence="3">CGMCC 1.6784</strain>
    </source>
</reference>